<accession>A0A2W2H4B5</accession>
<comment type="caution">
    <text evidence="1">The sequence shown here is derived from an EMBL/GenBank/DDBJ whole genome shotgun (WGS) entry which is preliminary data.</text>
</comment>
<name>A0A2W2H4B5_9ACTN</name>
<dbReference type="RefSeq" id="WP_111168486.1">
    <property type="nucleotide sequence ID" value="NZ_POUA01000125.1"/>
</dbReference>
<reference evidence="1 2" key="1">
    <citation type="submission" date="2018-01" db="EMBL/GenBank/DDBJ databases">
        <title>Draft genome sequence of Sphaerisporangium sp. 7K107.</title>
        <authorList>
            <person name="Sahin N."/>
            <person name="Saygin H."/>
            <person name="Ay H."/>
        </authorList>
    </citation>
    <scope>NUCLEOTIDE SEQUENCE [LARGE SCALE GENOMIC DNA]</scope>
    <source>
        <strain evidence="1 2">7K107</strain>
    </source>
</reference>
<evidence type="ECO:0000313" key="1">
    <source>
        <dbReference type="EMBL" id="PZG44418.1"/>
    </source>
</evidence>
<evidence type="ECO:0000313" key="2">
    <source>
        <dbReference type="Proteomes" id="UP000248544"/>
    </source>
</evidence>
<organism evidence="1 2">
    <name type="scientific">Spongiactinospora gelatinilytica</name>
    <dbReference type="NCBI Taxonomy" id="2666298"/>
    <lineage>
        <taxon>Bacteria</taxon>
        <taxon>Bacillati</taxon>
        <taxon>Actinomycetota</taxon>
        <taxon>Actinomycetes</taxon>
        <taxon>Streptosporangiales</taxon>
        <taxon>Streptosporangiaceae</taxon>
        <taxon>Spongiactinospora</taxon>
    </lineage>
</organism>
<protein>
    <submittedName>
        <fullName evidence="1">Uncharacterized protein</fullName>
    </submittedName>
</protein>
<dbReference type="EMBL" id="POUA01000125">
    <property type="protein sequence ID" value="PZG44418.1"/>
    <property type="molecule type" value="Genomic_DNA"/>
</dbReference>
<proteinExistence type="predicted"/>
<gene>
    <name evidence="1" type="ORF">C1I98_17290</name>
</gene>
<dbReference type="Proteomes" id="UP000248544">
    <property type="component" value="Unassembled WGS sequence"/>
</dbReference>
<keyword evidence="2" id="KW-1185">Reference proteome</keyword>
<sequence>MAWKLSIRWAILRTHARLVIAVTAEEVAVSVLVEGQEVLRISNGAGPASRVEFTQDITEEGLPWVRTQWTGG</sequence>
<dbReference type="AlphaFoldDB" id="A0A2W2H4B5"/>